<feature type="region of interest" description="Disordered" evidence="1">
    <location>
        <begin position="18"/>
        <end position="91"/>
    </location>
</feature>
<feature type="compositionally biased region" description="Basic residues" evidence="1">
    <location>
        <begin position="113"/>
        <end position="123"/>
    </location>
</feature>
<proteinExistence type="predicted"/>
<evidence type="ECO:0000313" key="2">
    <source>
        <dbReference type="EMBL" id="KAH9377906.1"/>
    </source>
</evidence>
<protein>
    <submittedName>
        <fullName evidence="2">Uncharacterized protein</fullName>
    </submittedName>
</protein>
<accession>A0A9J6GR65</accession>
<feature type="region of interest" description="Disordered" evidence="1">
    <location>
        <begin position="104"/>
        <end position="123"/>
    </location>
</feature>
<keyword evidence="3" id="KW-1185">Reference proteome</keyword>
<reference evidence="2 3" key="1">
    <citation type="journal article" date="2020" name="Cell">
        <title>Large-Scale Comparative Analyses of Tick Genomes Elucidate Their Genetic Diversity and Vector Capacities.</title>
        <authorList>
            <consortium name="Tick Genome and Microbiome Consortium (TIGMIC)"/>
            <person name="Jia N."/>
            <person name="Wang J."/>
            <person name="Shi W."/>
            <person name="Du L."/>
            <person name="Sun Y."/>
            <person name="Zhan W."/>
            <person name="Jiang J.F."/>
            <person name="Wang Q."/>
            <person name="Zhang B."/>
            <person name="Ji P."/>
            <person name="Bell-Sakyi L."/>
            <person name="Cui X.M."/>
            <person name="Yuan T.T."/>
            <person name="Jiang B.G."/>
            <person name="Yang W.F."/>
            <person name="Lam T.T."/>
            <person name="Chang Q.C."/>
            <person name="Ding S.J."/>
            <person name="Wang X.J."/>
            <person name="Zhu J.G."/>
            <person name="Ruan X.D."/>
            <person name="Zhao L."/>
            <person name="Wei J.T."/>
            <person name="Ye R.Z."/>
            <person name="Que T.C."/>
            <person name="Du C.H."/>
            <person name="Zhou Y.H."/>
            <person name="Cheng J.X."/>
            <person name="Dai P.F."/>
            <person name="Guo W.B."/>
            <person name="Han X.H."/>
            <person name="Huang E.J."/>
            <person name="Li L.F."/>
            <person name="Wei W."/>
            <person name="Gao Y.C."/>
            <person name="Liu J.Z."/>
            <person name="Shao H.Z."/>
            <person name="Wang X."/>
            <person name="Wang C.C."/>
            <person name="Yang T.C."/>
            <person name="Huo Q.B."/>
            <person name="Li W."/>
            <person name="Chen H.Y."/>
            <person name="Chen S.E."/>
            <person name="Zhou L.G."/>
            <person name="Ni X.B."/>
            <person name="Tian J.H."/>
            <person name="Sheng Y."/>
            <person name="Liu T."/>
            <person name="Pan Y.S."/>
            <person name="Xia L.Y."/>
            <person name="Li J."/>
            <person name="Zhao F."/>
            <person name="Cao W.C."/>
        </authorList>
    </citation>
    <scope>NUCLEOTIDE SEQUENCE [LARGE SCALE GENOMIC DNA]</scope>
    <source>
        <strain evidence="2">HaeL-2018</strain>
    </source>
</reference>
<feature type="compositionally biased region" description="Acidic residues" evidence="1">
    <location>
        <begin position="22"/>
        <end position="32"/>
    </location>
</feature>
<feature type="compositionally biased region" description="Polar residues" evidence="1">
    <location>
        <begin position="58"/>
        <end position="84"/>
    </location>
</feature>
<gene>
    <name evidence="2" type="ORF">HPB48_006923</name>
</gene>
<name>A0A9J6GR65_HAELO</name>
<dbReference type="AlphaFoldDB" id="A0A9J6GR65"/>
<sequence length="123" mass="13204">MCSKRGLSREEIDALLELSSDSGDDSEADDWEPLLTDIGTSSSSGDESEDSEPVRDNGASTSSGAAKAPSRTSMSPDVKSSSQMEKAGFVKSLDDLRRADLKIAAITADRHPSIRKHLRDHEP</sequence>
<evidence type="ECO:0000256" key="1">
    <source>
        <dbReference type="SAM" id="MobiDB-lite"/>
    </source>
</evidence>
<dbReference type="EMBL" id="JABSTR010000008">
    <property type="protein sequence ID" value="KAH9377906.1"/>
    <property type="molecule type" value="Genomic_DNA"/>
</dbReference>
<dbReference type="Proteomes" id="UP000821853">
    <property type="component" value="Unassembled WGS sequence"/>
</dbReference>
<dbReference type="VEuPathDB" id="VectorBase:HLOH_065401"/>
<organism evidence="2 3">
    <name type="scientific">Haemaphysalis longicornis</name>
    <name type="common">Bush tick</name>
    <dbReference type="NCBI Taxonomy" id="44386"/>
    <lineage>
        <taxon>Eukaryota</taxon>
        <taxon>Metazoa</taxon>
        <taxon>Ecdysozoa</taxon>
        <taxon>Arthropoda</taxon>
        <taxon>Chelicerata</taxon>
        <taxon>Arachnida</taxon>
        <taxon>Acari</taxon>
        <taxon>Parasitiformes</taxon>
        <taxon>Ixodida</taxon>
        <taxon>Ixodoidea</taxon>
        <taxon>Ixodidae</taxon>
        <taxon>Haemaphysalinae</taxon>
        <taxon>Haemaphysalis</taxon>
    </lineage>
</organism>
<evidence type="ECO:0000313" key="3">
    <source>
        <dbReference type="Proteomes" id="UP000821853"/>
    </source>
</evidence>
<comment type="caution">
    <text evidence="2">The sequence shown here is derived from an EMBL/GenBank/DDBJ whole genome shotgun (WGS) entry which is preliminary data.</text>
</comment>